<gene>
    <name evidence="2" type="ORF">SADUNF_Sadunf03G0036300</name>
</gene>
<dbReference type="PROSITE" id="PS51634">
    <property type="entry name" value="CRC"/>
    <property type="match status" value="1"/>
</dbReference>
<keyword evidence="3" id="KW-1185">Reference proteome</keyword>
<dbReference type="Proteomes" id="UP000657918">
    <property type="component" value="Unassembled WGS sequence"/>
</dbReference>
<feature type="domain" description="CRC" evidence="1">
    <location>
        <begin position="361"/>
        <end position="456"/>
    </location>
</feature>
<dbReference type="OrthoDB" id="6283463at2759"/>
<comment type="caution">
    <text evidence="2">The sequence shown here is derived from an EMBL/GenBank/DDBJ whole genome shotgun (WGS) entry which is preliminary data.</text>
</comment>
<reference evidence="2 3" key="1">
    <citation type="submission" date="2020-10" db="EMBL/GenBank/DDBJ databases">
        <title>Plant Genome Project.</title>
        <authorList>
            <person name="Zhang R.-G."/>
        </authorList>
    </citation>
    <scope>NUCLEOTIDE SEQUENCE [LARGE SCALE GENOMIC DNA]</scope>
    <source>
        <strain evidence="2">FAFU-HL-1</strain>
        <tissue evidence="2">Leaf</tissue>
    </source>
</reference>
<evidence type="ECO:0000259" key="1">
    <source>
        <dbReference type="PROSITE" id="PS51634"/>
    </source>
</evidence>
<dbReference type="AlphaFoldDB" id="A0A835KFV4"/>
<evidence type="ECO:0000313" key="2">
    <source>
        <dbReference type="EMBL" id="KAF9685261.1"/>
    </source>
</evidence>
<dbReference type="InterPro" id="IPR005172">
    <property type="entry name" value="CRC"/>
</dbReference>
<dbReference type="EMBL" id="JADGMS010000003">
    <property type="protein sequence ID" value="KAF9685261.1"/>
    <property type="molecule type" value="Genomic_DNA"/>
</dbReference>
<dbReference type="InterPro" id="IPR044522">
    <property type="entry name" value="TSO1-like"/>
</dbReference>
<dbReference type="PANTHER" id="PTHR46159">
    <property type="entry name" value="PROTEIN TESMIN/TSO1-LIKE CXC 2"/>
    <property type="match status" value="1"/>
</dbReference>
<protein>
    <recommendedName>
        <fullName evidence="1">CRC domain-containing protein</fullName>
    </recommendedName>
</protein>
<name>A0A835KFV4_9ROSI</name>
<organism evidence="2 3">
    <name type="scientific">Salix dunnii</name>
    <dbReference type="NCBI Taxonomy" id="1413687"/>
    <lineage>
        <taxon>Eukaryota</taxon>
        <taxon>Viridiplantae</taxon>
        <taxon>Streptophyta</taxon>
        <taxon>Embryophyta</taxon>
        <taxon>Tracheophyta</taxon>
        <taxon>Spermatophyta</taxon>
        <taxon>Magnoliopsida</taxon>
        <taxon>eudicotyledons</taxon>
        <taxon>Gunneridae</taxon>
        <taxon>Pentapetalae</taxon>
        <taxon>rosids</taxon>
        <taxon>fabids</taxon>
        <taxon>Malpighiales</taxon>
        <taxon>Salicaceae</taxon>
        <taxon>Saliceae</taxon>
        <taxon>Salix</taxon>
    </lineage>
</organism>
<accession>A0A835KFV4</accession>
<sequence>MREKLKGSKSSSNSCLEILKIMLSLIYFGGPIFEAQHHELFSSQVNKLICVHYVHIYLKKDFECEISVSFPLLYAYQNIELQAAVGQCDKLGASIHSFPESEAYKDSKESVRLLSKGYVKEADQLKRGIRRHLNFGAAIASKHTTHGTHESSNLCFPDSHKDLESFVTPHFEPRGISGIWQARSCAQIATLQSSFFPSECEPVRSAQNCGNRALSSRISSGGGLLLNKFVRSDSVGSDSSISKKLRSKLHQNKKLMSGGDHYLGKGMNSNPVLSFSGGIYIRMGGGQQKSQAAVAAGSSNYRSMSIMQTPRDSLHSIPFEQLAILCEGTRPFSENADIIELNQMIPERNREKAKYSTESEGCKRCNCERSRCLKFYCECSVAGIIVFMLVHVVKRTTNSPVNMIEEGNWKIPSSSRHRKGCNCKKSKCCKNIVNAFRLELDALMDADVKDVTISMGKTGAGGYFRDSQCNIKPNKFSSTLETLTDIGYPTPPSRCVSGVASSTSQNLRDCSKISQGQPQQESGLRSSSGYLKWRHSPCSLTSKLYGSELGSDSFLCNKLDDSRTETLKNTCTPSTKAVKSFSQLIRNGRLQNCIHRGLRSGRELILQVVPCFPPRTPYCKSQAGIHQNNGDHNGSPGYQ</sequence>
<evidence type="ECO:0000313" key="3">
    <source>
        <dbReference type="Proteomes" id="UP000657918"/>
    </source>
</evidence>
<proteinExistence type="predicted"/>
<dbReference type="PANTHER" id="PTHR46159:SF18">
    <property type="entry name" value="CRC DOMAIN-CONTAINING PROTEIN"/>
    <property type="match status" value="1"/>
</dbReference>
<dbReference type="GO" id="GO:0003700">
    <property type="term" value="F:DNA-binding transcription factor activity"/>
    <property type="evidence" value="ECO:0007669"/>
    <property type="project" value="InterPro"/>
</dbReference>